<dbReference type="PANTHER" id="PTHR12338:SF5">
    <property type="entry name" value="ANTIGEN 43-RELATED"/>
    <property type="match status" value="1"/>
</dbReference>
<organism evidence="4 5">
    <name type="scientific">Caballeronia temeraria</name>
    <dbReference type="NCBI Taxonomy" id="1777137"/>
    <lineage>
        <taxon>Bacteria</taxon>
        <taxon>Pseudomonadati</taxon>
        <taxon>Pseudomonadota</taxon>
        <taxon>Betaproteobacteria</taxon>
        <taxon>Burkholderiales</taxon>
        <taxon>Burkholderiaceae</taxon>
        <taxon>Caballeronia</taxon>
    </lineage>
</organism>
<dbReference type="NCBIfam" id="TIGR01901">
    <property type="entry name" value="adhes_NPXG"/>
    <property type="match status" value="1"/>
</dbReference>
<accession>A0A158A670</accession>
<feature type="region of interest" description="Disordered" evidence="1">
    <location>
        <begin position="728"/>
        <end position="748"/>
    </location>
</feature>
<dbReference type="Gene3D" id="2.160.20.110">
    <property type="match status" value="1"/>
</dbReference>
<dbReference type="Gene3D" id="2.160.20.10">
    <property type="entry name" value="Single-stranded right-handed beta-helix, Pectin lyase-like"/>
    <property type="match status" value="1"/>
</dbReference>
<evidence type="ECO:0000313" key="5">
    <source>
        <dbReference type="Proteomes" id="UP000054624"/>
    </source>
</evidence>
<feature type="signal peptide" evidence="2">
    <location>
        <begin position="1"/>
        <end position="40"/>
    </location>
</feature>
<dbReference type="SUPFAM" id="SSF51126">
    <property type="entry name" value="Pectin lyase-like"/>
    <property type="match status" value="1"/>
</dbReference>
<dbReference type="RefSeq" id="WP_061159737.1">
    <property type="nucleotide sequence ID" value="NZ_FCOI02000004.1"/>
</dbReference>
<dbReference type="InterPro" id="IPR050909">
    <property type="entry name" value="Bact_Autotransporter_VF"/>
</dbReference>
<dbReference type="Proteomes" id="UP000054624">
    <property type="component" value="Unassembled WGS sequence"/>
</dbReference>
<dbReference type="AlphaFoldDB" id="A0A158A670"/>
<dbReference type="InterPro" id="IPR012334">
    <property type="entry name" value="Pectin_lyas_fold"/>
</dbReference>
<proteinExistence type="predicted"/>
<dbReference type="STRING" id="1777137.AWB76_01819"/>
<dbReference type="InterPro" id="IPR008638">
    <property type="entry name" value="FhaB/CdiA-like_TPS"/>
</dbReference>
<dbReference type="OrthoDB" id="218680at2"/>
<dbReference type="SMART" id="SM00912">
    <property type="entry name" value="Haemagg_act"/>
    <property type="match status" value="1"/>
</dbReference>
<feature type="compositionally biased region" description="Low complexity" evidence="1">
    <location>
        <begin position="728"/>
        <end position="739"/>
    </location>
</feature>
<dbReference type="EMBL" id="FCOI02000004">
    <property type="protein sequence ID" value="SAK53185.1"/>
    <property type="molecule type" value="Genomic_DNA"/>
</dbReference>
<reference evidence="5" key="1">
    <citation type="submission" date="2016-01" db="EMBL/GenBank/DDBJ databases">
        <authorList>
            <person name="Peeters Charlotte."/>
        </authorList>
    </citation>
    <scope>NUCLEOTIDE SEQUENCE [LARGE SCALE GENOMIC DNA]</scope>
</reference>
<keyword evidence="2" id="KW-0732">Signal</keyword>
<keyword evidence="5" id="KW-1185">Reference proteome</keyword>
<feature type="chain" id="PRO_5007620120" evidence="2">
    <location>
        <begin position="41"/>
        <end position="786"/>
    </location>
</feature>
<dbReference type="Pfam" id="PF05860">
    <property type="entry name" value="TPS"/>
    <property type="match status" value="1"/>
</dbReference>
<evidence type="ECO:0000256" key="2">
    <source>
        <dbReference type="SAM" id="SignalP"/>
    </source>
</evidence>
<evidence type="ECO:0000256" key="1">
    <source>
        <dbReference type="SAM" id="MobiDB-lite"/>
    </source>
</evidence>
<feature type="domain" description="Filamentous haemagglutinin FhaB/tRNA nuclease CdiA-like TPS" evidence="3">
    <location>
        <begin position="41"/>
        <end position="154"/>
    </location>
</feature>
<dbReference type="InterPro" id="IPR011050">
    <property type="entry name" value="Pectin_lyase_fold/virulence"/>
</dbReference>
<protein>
    <submittedName>
        <fullName evidence="4">Filamentous hemagglutinin-like protein</fullName>
    </submittedName>
</protein>
<sequence length="786" mass="77533">MQRSIRPLVPETRIRRARLRPLAMLVPIVAGLTCASAADAAPPLPSGGQFVAGSGAISGGGTGSTLTINQTTTRGVIDWNSFSIGSGRQVTFNNGNGATLNRVTGGDASVILGQLSGTGSVYLVNPQGVLVGPGGVVATGGRFVASALDIGNDAFMQAGPLTLSGGGNGMVINLGTIGSSGGDVFLVSRSAAVNGGSINAPKGSVEIATGNQVLLQDSSGGQQVFVQAGSGGTAMNGGLIQAAQANLQAADGNVYALAGNSAAIRATGTATRDGHVWLVADQGSVHANGAIAATNADGSGGTVETRANTLDVAGANVQARTWKLGAPAFTVDQANADALARSLSNGTSVDVEANTGDVNVGGNVQWNGNASLTLGAAHGVGIGAGTVIGNAGNGNLTLRADTGGIDNGGGVTNGGTIDWSKSGGIVSVLYDMNGAYAPGTLLTNSGWTAAPYSGLLTQATAYKLVNNLADLSSVPKDLAGNYALGRDIDATATYPNYFTAIGATATPFTGQFDGFGHTIDKLTTTANLDDDRQGMFGVIGTSGVVRNLNLTNSNTSGYSSGAYGLLAGQNDGLVTYVNTTGGVGQNGFGGAGAGGLVGVNNGVIERSSSTADVGYQIPAGGLVGVNNGTIAQSYATGTTLAGTHGETGGLVAFNNGLITQSYATGGVGGFGGGGLVFVNGATGVINESFAVGQVGGGGPPGDPEGGIAAYNQGAIHNNVYWNKETTTRTSAAASNSGTAPPDSNGLTTAQMSNASNFLDWNIPAGGVWAMPTGATHPVLQWQQAQP</sequence>
<name>A0A158A670_9BURK</name>
<evidence type="ECO:0000313" key="4">
    <source>
        <dbReference type="EMBL" id="SAK53185.1"/>
    </source>
</evidence>
<dbReference type="PANTHER" id="PTHR12338">
    <property type="entry name" value="AUTOTRANSPORTER"/>
    <property type="match status" value="1"/>
</dbReference>
<gene>
    <name evidence="4" type="ORF">AWB76_01819</name>
</gene>
<evidence type="ECO:0000259" key="3">
    <source>
        <dbReference type="SMART" id="SM00912"/>
    </source>
</evidence>